<evidence type="ECO:0000313" key="3">
    <source>
        <dbReference type="EMBL" id="OMO84786.1"/>
    </source>
</evidence>
<name>A0A1R3IQE0_9ROSI</name>
<accession>A0A1R3IQE0</accession>
<evidence type="ECO:0000256" key="1">
    <source>
        <dbReference type="SAM" id="Coils"/>
    </source>
</evidence>
<protein>
    <recommendedName>
        <fullName evidence="5">Endonuclease/exonuclease/phosphatase</fullName>
    </recommendedName>
</protein>
<feature type="compositionally biased region" description="Basic and acidic residues" evidence="2">
    <location>
        <begin position="141"/>
        <end position="161"/>
    </location>
</feature>
<evidence type="ECO:0000256" key="2">
    <source>
        <dbReference type="SAM" id="MobiDB-lite"/>
    </source>
</evidence>
<keyword evidence="1" id="KW-0175">Coiled coil</keyword>
<dbReference type="EMBL" id="AWUE01017807">
    <property type="protein sequence ID" value="OMO84786.1"/>
    <property type="molecule type" value="Genomic_DNA"/>
</dbReference>
<organism evidence="3 4">
    <name type="scientific">Corchorus olitorius</name>
    <dbReference type="NCBI Taxonomy" id="93759"/>
    <lineage>
        <taxon>Eukaryota</taxon>
        <taxon>Viridiplantae</taxon>
        <taxon>Streptophyta</taxon>
        <taxon>Embryophyta</taxon>
        <taxon>Tracheophyta</taxon>
        <taxon>Spermatophyta</taxon>
        <taxon>Magnoliopsida</taxon>
        <taxon>eudicotyledons</taxon>
        <taxon>Gunneridae</taxon>
        <taxon>Pentapetalae</taxon>
        <taxon>rosids</taxon>
        <taxon>malvids</taxon>
        <taxon>Malvales</taxon>
        <taxon>Malvaceae</taxon>
        <taxon>Grewioideae</taxon>
        <taxon>Apeibeae</taxon>
        <taxon>Corchorus</taxon>
    </lineage>
</organism>
<evidence type="ECO:0000313" key="4">
    <source>
        <dbReference type="Proteomes" id="UP000187203"/>
    </source>
</evidence>
<gene>
    <name evidence="3" type="ORF">COLO4_21845</name>
</gene>
<evidence type="ECO:0008006" key="5">
    <source>
        <dbReference type="Google" id="ProtNLM"/>
    </source>
</evidence>
<dbReference type="OrthoDB" id="1741802at2759"/>
<dbReference type="Proteomes" id="UP000187203">
    <property type="component" value="Unassembled WGS sequence"/>
</dbReference>
<dbReference type="AlphaFoldDB" id="A0A1R3IQE0"/>
<sequence>METKASVDNVIKLTRSWGFQNYVASDHSPLLLQFDKQDGFRRRPYRFEMMWSTNERCEEVIKESWNQEVVGSDAYRLVQKIKITRDELKRWNKTEFGNIFQRKQALEKELEEIQTNIERAENQMKEPLKKRAGGITGAGADHVDAKIKNKLDSTRRQEYKVLSHYNQKKKDKEQDHYT</sequence>
<feature type="coiled-coil region" evidence="1">
    <location>
        <begin position="96"/>
        <end position="130"/>
    </location>
</feature>
<feature type="compositionally biased region" description="Basic and acidic residues" evidence="2">
    <location>
        <begin position="168"/>
        <end position="178"/>
    </location>
</feature>
<feature type="region of interest" description="Disordered" evidence="2">
    <location>
        <begin position="132"/>
        <end position="178"/>
    </location>
</feature>
<proteinExistence type="predicted"/>
<comment type="caution">
    <text evidence="3">The sequence shown here is derived from an EMBL/GenBank/DDBJ whole genome shotgun (WGS) entry which is preliminary data.</text>
</comment>
<keyword evidence="4" id="KW-1185">Reference proteome</keyword>
<reference evidence="4" key="1">
    <citation type="submission" date="2013-09" db="EMBL/GenBank/DDBJ databases">
        <title>Corchorus olitorius genome sequencing.</title>
        <authorList>
            <person name="Alam M."/>
            <person name="Haque M.S."/>
            <person name="Islam M.S."/>
            <person name="Emdad E.M."/>
            <person name="Islam M.M."/>
            <person name="Ahmed B."/>
            <person name="Halim A."/>
            <person name="Hossen Q.M.M."/>
            <person name="Hossain M.Z."/>
            <person name="Ahmed R."/>
            <person name="Khan M.M."/>
            <person name="Islam R."/>
            <person name="Rashid M.M."/>
            <person name="Khan S.A."/>
            <person name="Rahman M.S."/>
            <person name="Alam M."/>
            <person name="Yahiya A.S."/>
            <person name="Khan M.S."/>
            <person name="Azam M.S."/>
            <person name="Haque T."/>
            <person name="Lashkar M.Z.H."/>
            <person name="Akhand A.I."/>
            <person name="Morshed G."/>
            <person name="Roy S."/>
            <person name="Uddin K.S."/>
            <person name="Rabeya T."/>
            <person name="Hossain A.S."/>
            <person name="Chowdhury A."/>
            <person name="Snigdha A.R."/>
            <person name="Mortoza M.S."/>
            <person name="Matin S.A."/>
            <person name="Hoque S.M.E."/>
            <person name="Islam M.K."/>
            <person name="Roy D.K."/>
            <person name="Haider R."/>
            <person name="Moosa M.M."/>
            <person name="Elias S.M."/>
            <person name="Hasan A.M."/>
            <person name="Jahan S."/>
            <person name="Shafiuddin M."/>
            <person name="Mahmood N."/>
            <person name="Shommy N.S."/>
        </authorList>
    </citation>
    <scope>NUCLEOTIDE SEQUENCE [LARGE SCALE GENOMIC DNA]</scope>
    <source>
        <strain evidence="4">cv. O-4</strain>
    </source>
</reference>